<feature type="transmembrane region" description="Helical" evidence="1">
    <location>
        <begin position="12"/>
        <end position="31"/>
    </location>
</feature>
<keyword evidence="1" id="KW-0472">Membrane</keyword>
<evidence type="ECO:0000256" key="1">
    <source>
        <dbReference type="SAM" id="Phobius"/>
    </source>
</evidence>
<protein>
    <submittedName>
        <fullName evidence="2">Uncharacterized protein</fullName>
    </submittedName>
</protein>
<sequence>MPCVYPRDISRANVIFGFNLIKSFMCWWLALHSFTITVSRRWPCIVSPRADVTPPNLSPCDKLFLLHTGPHLVSHSISPIHWTALGLPPYLSYTLDVTPPNLWPCDKLFLLHTGPHLVSLPISPIHLASLTLHTNAPSGLPDALTTTLLRPSKRNIQYFIPQVLTQSFTYFLSPSYSSFLLSLSLFLPSRPFCVLLILNYNNNNNKKVNVWKILNELNDKFSKSF</sequence>
<keyword evidence="1" id="KW-0812">Transmembrane</keyword>
<keyword evidence="1" id="KW-1133">Transmembrane helix</keyword>
<dbReference type="AlphaFoldDB" id="A0A8D8W3C6"/>
<reference evidence="2" key="1">
    <citation type="submission" date="2021-05" db="EMBL/GenBank/DDBJ databases">
        <authorList>
            <person name="Alioto T."/>
            <person name="Alioto T."/>
            <person name="Gomez Garrido J."/>
        </authorList>
    </citation>
    <scope>NUCLEOTIDE SEQUENCE</scope>
</reference>
<accession>A0A8D8W3C6</accession>
<dbReference type="EMBL" id="HBUF01131629">
    <property type="protein sequence ID" value="CAG6644313.1"/>
    <property type="molecule type" value="Transcribed_RNA"/>
</dbReference>
<proteinExistence type="predicted"/>
<name>A0A8D8W3C6_9HEMI</name>
<evidence type="ECO:0000313" key="2">
    <source>
        <dbReference type="EMBL" id="CAG6644313.1"/>
    </source>
</evidence>
<organism evidence="2">
    <name type="scientific">Cacopsylla melanoneura</name>
    <dbReference type="NCBI Taxonomy" id="428564"/>
    <lineage>
        <taxon>Eukaryota</taxon>
        <taxon>Metazoa</taxon>
        <taxon>Ecdysozoa</taxon>
        <taxon>Arthropoda</taxon>
        <taxon>Hexapoda</taxon>
        <taxon>Insecta</taxon>
        <taxon>Pterygota</taxon>
        <taxon>Neoptera</taxon>
        <taxon>Paraneoptera</taxon>
        <taxon>Hemiptera</taxon>
        <taxon>Sternorrhyncha</taxon>
        <taxon>Psylloidea</taxon>
        <taxon>Psyllidae</taxon>
        <taxon>Psyllinae</taxon>
        <taxon>Cacopsylla</taxon>
    </lineage>
</organism>